<dbReference type="AlphaFoldDB" id="A0A1I6FWU6"/>
<keyword evidence="3" id="KW-1185">Reference proteome</keyword>
<keyword evidence="1" id="KW-1133">Transmembrane helix</keyword>
<evidence type="ECO:0000256" key="1">
    <source>
        <dbReference type="SAM" id="Phobius"/>
    </source>
</evidence>
<dbReference type="RefSeq" id="WP_090212003.1">
    <property type="nucleotide sequence ID" value="NZ_FOYO01000001.1"/>
</dbReference>
<protein>
    <recommendedName>
        <fullName evidence="4">YcxB-like protein</fullName>
    </recommendedName>
</protein>
<name>A0A1I6FWU6_9RHOB</name>
<dbReference type="EMBL" id="FOYO01000001">
    <property type="protein sequence ID" value="SFR34378.1"/>
    <property type="molecule type" value="Genomic_DNA"/>
</dbReference>
<evidence type="ECO:0008006" key="4">
    <source>
        <dbReference type="Google" id="ProtNLM"/>
    </source>
</evidence>
<keyword evidence="1" id="KW-0472">Membrane</keyword>
<dbReference type="OrthoDB" id="9836007at2"/>
<reference evidence="3" key="1">
    <citation type="submission" date="2016-10" db="EMBL/GenBank/DDBJ databases">
        <authorList>
            <person name="Varghese N."/>
            <person name="Submissions S."/>
        </authorList>
    </citation>
    <scope>NUCLEOTIDE SEQUENCE [LARGE SCALE GENOMIC DNA]</scope>
    <source>
        <strain evidence="3">DSM 26921</strain>
    </source>
</reference>
<dbReference type="Proteomes" id="UP000199658">
    <property type="component" value="Unassembled WGS sequence"/>
</dbReference>
<keyword evidence="1" id="KW-0812">Transmembrane</keyword>
<organism evidence="2 3">
    <name type="scientific">Litoreibacter janthinus</name>
    <dbReference type="NCBI Taxonomy" id="670154"/>
    <lineage>
        <taxon>Bacteria</taxon>
        <taxon>Pseudomonadati</taxon>
        <taxon>Pseudomonadota</taxon>
        <taxon>Alphaproteobacteria</taxon>
        <taxon>Rhodobacterales</taxon>
        <taxon>Roseobacteraceae</taxon>
        <taxon>Litoreibacter</taxon>
    </lineage>
</organism>
<evidence type="ECO:0000313" key="2">
    <source>
        <dbReference type="EMBL" id="SFR34378.1"/>
    </source>
</evidence>
<gene>
    <name evidence="2" type="ORF">SAMN04488002_0471</name>
</gene>
<evidence type="ECO:0000313" key="3">
    <source>
        <dbReference type="Proteomes" id="UP000199658"/>
    </source>
</evidence>
<dbReference type="STRING" id="670154.SAMN04488002_0471"/>
<feature type="transmembrane region" description="Helical" evidence="1">
    <location>
        <begin position="30"/>
        <end position="52"/>
    </location>
</feature>
<feature type="transmembrane region" description="Helical" evidence="1">
    <location>
        <begin position="58"/>
        <end position="76"/>
    </location>
</feature>
<accession>A0A1I6FWU6</accession>
<sequence>MTPVEFFFDWKDVNQAAASKALARNYTPKWWVTLALLLGGVALAVLVDRALFRSSGGGGLWGLLIGIYLCIGWNALRYRNMRDGISNSPVRKGGVTVAFDQDGFRVRTALTENWCDWSTITAIRPVNGLIVLAIGDVEYLPIIDSALPDGMTRQAMLTLLEQRTGITS</sequence>
<proteinExistence type="predicted"/>